<evidence type="ECO:0000313" key="10">
    <source>
        <dbReference type="EMBL" id="KAJ7390287.1"/>
    </source>
</evidence>
<evidence type="ECO:0000256" key="3">
    <source>
        <dbReference type="ARBA" id="ARBA00023157"/>
    </source>
</evidence>
<dbReference type="AlphaFoldDB" id="A0A9W9ZYV4"/>
<evidence type="ECO:0000256" key="8">
    <source>
        <dbReference type="SAM" id="Phobius"/>
    </source>
</evidence>
<dbReference type="SUPFAM" id="SSF48619">
    <property type="entry name" value="Phospholipase A2, PLA2"/>
    <property type="match status" value="1"/>
</dbReference>
<dbReference type="Pfam" id="PF00068">
    <property type="entry name" value="Phospholip_A2_1"/>
    <property type="match status" value="1"/>
</dbReference>
<evidence type="ECO:0000256" key="6">
    <source>
        <dbReference type="PIRSR" id="PIRSR601211-3"/>
    </source>
</evidence>
<accession>A0A9W9ZYV4</accession>
<dbReference type="Proteomes" id="UP001163046">
    <property type="component" value="Unassembled WGS sequence"/>
</dbReference>
<dbReference type="EC" id="3.1.1.4" evidence="10"/>
<dbReference type="InterPro" id="IPR033113">
    <property type="entry name" value="PLA2_histidine"/>
</dbReference>
<evidence type="ECO:0000259" key="9">
    <source>
        <dbReference type="SMART" id="SM00085"/>
    </source>
</evidence>
<evidence type="ECO:0000313" key="11">
    <source>
        <dbReference type="Proteomes" id="UP001163046"/>
    </source>
</evidence>
<keyword evidence="8" id="KW-0812">Transmembrane</keyword>
<reference evidence="10" key="1">
    <citation type="submission" date="2023-01" db="EMBL/GenBank/DDBJ databases">
        <title>Genome assembly of the deep-sea coral Lophelia pertusa.</title>
        <authorList>
            <person name="Herrera S."/>
            <person name="Cordes E."/>
        </authorList>
    </citation>
    <scope>NUCLEOTIDE SEQUENCE</scope>
    <source>
        <strain evidence="10">USNM1676648</strain>
        <tissue evidence="10">Polyp</tissue>
    </source>
</reference>
<comment type="cofactor">
    <cofactor evidence="5">
        <name>Ca(2+)</name>
        <dbReference type="ChEBI" id="CHEBI:29108"/>
    </cofactor>
    <text evidence="5">Binds 1 Ca(2+) ion per subunit.</text>
</comment>
<feature type="disulfide bond" evidence="6">
    <location>
        <begin position="75"/>
        <end position="101"/>
    </location>
</feature>
<feature type="binding site" evidence="5">
    <location>
        <position position="61"/>
    </location>
    <ligand>
        <name>Ca(2+)</name>
        <dbReference type="ChEBI" id="CHEBI:29108"/>
    </ligand>
</feature>
<dbReference type="InterPro" id="IPR016090">
    <property type="entry name" value="PLA2-like_dom"/>
</dbReference>
<dbReference type="InterPro" id="IPR036444">
    <property type="entry name" value="PLipase_A2_dom_sf"/>
</dbReference>
<evidence type="ECO:0000256" key="7">
    <source>
        <dbReference type="RuleBase" id="RU003654"/>
    </source>
</evidence>
<evidence type="ECO:0000256" key="1">
    <source>
        <dbReference type="ARBA" id="ARBA00004613"/>
    </source>
</evidence>
<dbReference type="GO" id="GO:0005576">
    <property type="term" value="C:extracellular region"/>
    <property type="evidence" value="ECO:0007669"/>
    <property type="project" value="UniProtKB-SubCell"/>
</dbReference>
<comment type="subcellular location">
    <subcellularLocation>
        <location evidence="1">Secreted</location>
    </subcellularLocation>
</comment>
<keyword evidence="5" id="KW-0479">Metal-binding</keyword>
<feature type="domain" description="Phospholipase A2-like central" evidence="9">
    <location>
        <begin position="25"/>
        <end position="134"/>
    </location>
</feature>
<evidence type="ECO:0000256" key="5">
    <source>
        <dbReference type="PIRSR" id="PIRSR601211-2"/>
    </source>
</evidence>
<dbReference type="GO" id="GO:0004623">
    <property type="term" value="F:phospholipase A2 activity"/>
    <property type="evidence" value="ECO:0007669"/>
    <property type="project" value="UniProtKB-EC"/>
</dbReference>
<protein>
    <submittedName>
        <fullName evidence="10">Phospholipase A2, major isoenzyme</fullName>
        <ecNumber evidence="10">3.1.1.4</ecNumber>
    </submittedName>
</protein>
<dbReference type="GO" id="GO:0006644">
    <property type="term" value="P:phospholipid metabolic process"/>
    <property type="evidence" value="ECO:0007669"/>
    <property type="project" value="InterPro"/>
</dbReference>
<keyword evidence="8" id="KW-0472">Membrane</keyword>
<keyword evidence="2" id="KW-0964">Secreted</keyword>
<dbReference type="GO" id="GO:0050482">
    <property type="term" value="P:arachidonate secretion"/>
    <property type="evidence" value="ECO:0007669"/>
    <property type="project" value="InterPro"/>
</dbReference>
<gene>
    <name evidence="10" type="primary">PLA2G1B_6</name>
    <name evidence="10" type="ORF">OS493_026162</name>
</gene>
<feature type="active site" evidence="4">
    <location>
        <position position="60"/>
    </location>
</feature>
<comment type="similarity">
    <text evidence="7">Belongs to the phospholipase A2 family.</text>
</comment>
<keyword evidence="10" id="KW-0378">Hydrolase</keyword>
<dbReference type="GO" id="GO:0016042">
    <property type="term" value="P:lipid catabolic process"/>
    <property type="evidence" value="ECO:0007669"/>
    <property type="project" value="InterPro"/>
</dbReference>
<evidence type="ECO:0000256" key="2">
    <source>
        <dbReference type="ARBA" id="ARBA00022525"/>
    </source>
</evidence>
<dbReference type="Gene3D" id="1.20.90.10">
    <property type="entry name" value="Phospholipase A2 domain"/>
    <property type="match status" value="1"/>
</dbReference>
<keyword evidence="3 6" id="KW-1015">Disulfide bond</keyword>
<feature type="disulfide bond" evidence="6">
    <location>
        <begin position="94"/>
        <end position="106"/>
    </location>
</feature>
<keyword evidence="5" id="KW-0106">Calcium</keyword>
<evidence type="ECO:0000256" key="4">
    <source>
        <dbReference type="PIRSR" id="PIRSR601211-1"/>
    </source>
</evidence>
<feature type="disulfide bond" evidence="6">
    <location>
        <begin position="56"/>
        <end position="115"/>
    </location>
</feature>
<proteinExistence type="inferred from homology"/>
<feature type="transmembrane region" description="Helical" evidence="8">
    <location>
        <begin position="12"/>
        <end position="29"/>
    </location>
</feature>
<dbReference type="OrthoDB" id="5841574at2759"/>
<comment type="caution">
    <text evidence="10">The sequence shown here is derived from an EMBL/GenBank/DDBJ whole genome shotgun (WGS) entry which is preliminary data.</text>
</comment>
<name>A0A9W9ZYV4_9CNID</name>
<feature type="active site" evidence="4">
    <location>
        <position position="109"/>
    </location>
</feature>
<dbReference type="EMBL" id="MU825418">
    <property type="protein sequence ID" value="KAJ7390287.1"/>
    <property type="molecule type" value="Genomic_DNA"/>
</dbReference>
<keyword evidence="11" id="KW-1185">Reference proteome</keyword>
<dbReference type="InterPro" id="IPR001211">
    <property type="entry name" value="PLA2"/>
</dbReference>
<dbReference type="SMART" id="SM00085">
    <property type="entry name" value="PA2c"/>
    <property type="match status" value="1"/>
</dbReference>
<dbReference type="PRINTS" id="PR00389">
    <property type="entry name" value="PHPHLIPASEA2"/>
</dbReference>
<sequence>MTSFQQARMFPFLKITVVVFLISISALQARRISQVKENPVGSVDMADTEQDFHCRCCQVHDACYDQIQTSENSVCPSPLSVYLKPYFIEGFNGCGSWNNACQLAICKCDSAAAKCFAKHEYNENFRNYPQSKCE</sequence>
<feature type="disulfide bond" evidence="6">
    <location>
        <begin position="63"/>
        <end position="108"/>
    </location>
</feature>
<dbReference type="PROSITE" id="PS00118">
    <property type="entry name" value="PA2_HIS"/>
    <property type="match status" value="1"/>
</dbReference>
<dbReference type="GO" id="GO:0005509">
    <property type="term" value="F:calcium ion binding"/>
    <property type="evidence" value="ECO:0007669"/>
    <property type="project" value="InterPro"/>
</dbReference>
<organism evidence="10 11">
    <name type="scientific">Desmophyllum pertusum</name>
    <dbReference type="NCBI Taxonomy" id="174260"/>
    <lineage>
        <taxon>Eukaryota</taxon>
        <taxon>Metazoa</taxon>
        <taxon>Cnidaria</taxon>
        <taxon>Anthozoa</taxon>
        <taxon>Hexacorallia</taxon>
        <taxon>Scleractinia</taxon>
        <taxon>Caryophylliina</taxon>
        <taxon>Caryophylliidae</taxon>
        <taxon>Desmophyllum</taxon>
    </lineage>
</organism>
<keyword evidence="8" id="KW-1133">Transmembrane helix</keyword>